<comment type="caution">
    <text evidence="1">The sequence shown here is derived from an EMBL/GenBank/DDBJ whole genome shotgun (WGS) entry which is preliminary data.</text>
</comment>
<name>A0A4Z2GI58_9TELE</name>
<dbReference type="EMBL" id="SRLO01000534">
    <property type="protein sequence ID" value="TNN52861.1"/>
    <property type="molecule type" value="Genomic_DNA"/>
</dbReference>
<keyword evidence="2" id="KW-1185">Reference proteome</keyword>
<reference evidence="1 2" key="1">
    <citation type="submission" date="2019-03" db="EMBL/GenBank/DDBJ databases">
        <title>First draft genome of Liparis tanakae, snailfish: a comprehensive survey of snailfish specific genes.</title>
        <authorList>
            <person name="Kim W."/>
            <person name="Song I."/>
            <person name="Jeong J.-H."/>
            <person name="Kim D."/>
            <person name="Kim S."/>
            <person name="Ryu S."/>
            <person name="Song J.Y."/>
            <person name="Lee S.K."/>
        </authorList>
    </citation>
    <scope>NUCLEOTIDE SEQUENCE [LARGE SCALE GENOMIC DNA]</scope>
    <source>
        <tissue evidence="1">Muscle</tissue>
    </source>
</reference>
<protein>
    <submittedName>
        <fullName evidence="1">Uncharacterized protein</fullName>
    </submittedName>
</protein>
<sequence>MKAPDWSLRLSAMTSSRPPRCTVPFSQEVPDGGLVQSVLFVKELGHRLRSPLQQLVLHQVDHALRNVRNSALWIPGMNWSISIFSF</sequence>
<evidence type="ECO:0000313" key="2">
    <source>
        <dbReference type="Proteomes" id="UP000314294"/>
    </source>
</evidence>
<dbReference type="AlphaFoldDB" id="A0A4Z2GI58"/>
<accession>A0A4Z2GI58</accession>
<gene>
    <name evidence="1" type="ORF">EYF80_036961</name>
</gene>
<proteinExistence type="predicted"/>
<organism evidence="1 2">
    <name type="scientific">Liparis tanakae</name>
    <name type="common">Tanaka's snailfish</name>
    <dbReference type="NCBI Taxonomy" id="230148"/>
    <lineage>
        <taxon>Eukaryota</taxon>
        <taxon>Metazoa</taxon>
        <taxon>Chordata</taxon>
        <taxon>Craniata</taxon>
        <taxon>Vertebrata</taxon>
        <taxon>Euteleostomi</taxon>
        <taxon>Actinopterygii</taxon>
        <taxon>Neopterygii</taxon>
        <taxon>Teleostei</taxon>
        <taxon>Neoteleostei</taxon>
        <taxon>Acanthomorphata</taxon>
        <taxon>Eupercaria</taxon>
        <taxon>Perciformes</taxon>
        <taxon>Cottioidei</taxon>
        <taxon>Cottales</taxon>
        <taxon>Liparidae</taxon>
        <taxon>Liparis</taxon>
    </lineage>
</organism>
<dbReference type="Proteomes" id="UP000314294">
    <property type="component" value="Unassembled WGS sequence"/>
</dbReference>
<evidence type="ECO:0000313" key="1">
    <source>
        <dbReference type="EMBL" id="TNN52861.1"/>
    </source>
</evidence>